<name>A0ABU8MX55_9PSEU</name>
<evidence type="ECO:0000313" key="2">
    <source>
        <dbReference type="EMBL" id="MEJ2871498.1"/>
    </source>
</evidence>
<gene>
    <name evidence="2" type="ORF">WCD74_27310</name>
</gene>
<dbReference type="Gene3D" id="3.30.300.30">
    <property type="match status" value="1"/>
</dbReference>
<dbReference type="InterPro" id="IPR042099">
    <property type="entry name" value="ANL_N_sf"/>
</dbReference>
<accession>A0ABU8MX55</accession>
<evidence type="ECO:0000259" key="1">
    <source>
        <dbReference type="Pfam" id="PF14535"/>
    </source>
</evidence>
<dbReference type="InterPro" id="IPR028154">
    <property type="entry name" value="AMP-dep_Lig_C"/>
</dbReference>
<organism evidence="2 3">
    <name type="scientific">Actinomycetospora aurantiaca</name>
    <dbReference type="NCBI Taxonomy" id="3129233"/>
    <lineage>
        <taxon>Bacteria</taxon>
        <taxon>Bacillati</taxon>
        <taxon>Actinomycetota</taxon>
        <taxon>Actinomycetes</taxon>
        <taxon>Pseudonocardiales</taxon>
        <taxon>Pseudonocardiaceae</taxon>
        <taxon>Actinomycetospora</taxon>
    </lineage>
</organism>
<sequence length="459" mass="50580">MLTTPAAPASADTEEHWDRARETMAPGDRDGIVLERVKHQLERAYATIPFYRSLYDRHGFRPDQVQTLADFTARVPVVTKKMLVADQVEYPPFGSYLGVDRKDLARVHGSSGTSGVPTLYGISRSDWRQTREMCRMALWSAGVRPDDLVQISFPFGLFLGGWGLLQACELLGACAFPVGSLMPTDQQLQHLLKLRIDALVATPSYALHLGRRAAELGLDLSGSALRTIIVAGEPGGSIPEIRQAMSSALGGARVIDLGAGASSEMHPFYANVGCRHAEGGVHLYQDENYTEIVDRDDPNIAVPVGGRGGVVATHLWRESQPMIRFWLGDEAHMSDEPCPCGRTYPRLPLGVYGRLDDMLLIRGANVYPSTIDAVIRDHPATGAEYRIVVERRGDLDELIVELERTPEQSDADAASMASELEASLREATMVRTNVRLAPHGTFEPQVFKARRVIDRRREV</sequence>
<dbReference type="PANTHER" id="PTHR43845">
    <property type="entry name" value="BLR5969 PROTEIN"/>
    <property type="match status" value="1"/>
</dbReference>
<dbReference type="EMBL" id="JBBEGN010000023">
    <property type="protein sequence ID" value="MEJ2871498.1"/>
    <property type="molecule type" value="Genomic_DNA"/>
</dbReference>
<dbReference type="PANTHER" id="PTHR43845:SF1">
    <property type="entry name" value="BLR5969 PROTEIN"/>
    <property type="match status" value="1"/>
</dbReference>
<dbReference type="Proteomes" id="UP001385809">
    <property type="component" value="Unassembled WGS sequence"/>
</dbReference>
<proteinExistence type="predicted"/>
<dbReference type="SUPFAM" id="SSF56801">
    <property type="entry name" value="Acetyl-CoA synthetase-like"/>
    <property type="match status" value="1"/>
</dbReference>
<dbReference type="GO" id="GO:0016874">
    <property type="term" value="F:ligase activity"/>
    <property type="evidence" value="ECO:0007669"/>
    <property type="project" value="UniProtKB-KW"/>
</dbReference>
<protein>
    <submittedName>
        <fullName evidence="2">Phenylacetate--CoA ligase family protein</fullName>
    </submittedName>
</protein>
<feature type="domain" description="AMP-dependent ligase C-terminal" evidence="1">
    <location>
        <begin position="363"/>
        <end position="456"/>
    </location>
</feature>
<comment type="caution">
    <text evidence="2">The sequence shown here is derived from an EMBL/GenBank/DDBJ whole genome shotgun (WGS) entry which is preliminary data.</text>
</comment>
<dbReference type="RefSeq" id="WP_337698064.1">
    <property type="nucleotide sequence ID" value="NZ_JBBEGN010000023.1"/>
</dbReference>
<keyword evidence="2" id="KW-0436">Ligase</keyword>
<reference evidence="2 3" key="1">
    <citation type="submission" date="2024-03" db="EMBL/GenBank/DDBJ databases">
        <title>Actinomycetospora sp. OC33-EN08, a novel actinomycete isolated from wild orchid (Aerides multiflora).</title>
        <authorList>
            <person name="Suriyachadkun C."/>
        </authorList>
    </citation>
    <scope>NUCLEOTIDE SEQUENCE [LARGE SCALE GENOMIC DNA]</scope>
    <source>
        <strain evidence="2 3">OC33-EN08</strain>
    </source>
</reference>
<dbReference type="InterPro" id="IPR045851">
    <property type="entry name" value="AMP-bd_C_sf"/>
</dbReference>
<dbReference type="Pfam" id="PF14535">
    <property type="entry name" value="AMP-binding_C_2"/>
    <property type="match status" value="1"/>
</dbReference>
<dbReference type="Gene3D" id="3.40.50.12780">
    <property type="entry name" value="N-terminal domain of ligase-like"/>
    <property type="match status" value="1"/>
</dbReference>
<keyword evidence="3" id="KW-1185">Reference proteome</keyword>
<evidence type="ECO:0000313" key="3">
    <source>
        <dbReference type="Proteomes" id="UP001385809"/>
    </source>
</evidence>